<evidence type="ECO:0000259" key="8">
    <source>
        <dbReference type="SMART" id="SM00382"/>
    </source>
</evidence>
<evidence type="ECO:0000256" key="2">
    <source>
        <dbReference type="ARBA" id="ARBA00005378"/>
    </source>
</evidence>
<dbReference type="InterPro" id="IPR013748">
    <property type="entry name" value="Rep_factorC_C"/>
</dbReference>
<keyword evidence="5" id="KW-0067">ATP-binding</keyword>
<dbReference type="GO" id="GO:0003689">
    <property type="term" value="F:DNA clamp loader activity"/>
    <property type="evidence" value="ECO:0007669"/>
    <property type="project" value="TreeGrafter"/>
</dbReference>
<evidence type="ECO:0000256" key="1">
    <source>
        <dbReference type="ARBA" id="ARBA00004123"/>
    </source>
</evidence>
<dbReference type="EMBL" id="OU900106">
    <property type="protein sequence ID" value="CAG9857368.1"/>
    <property type="molecule type" value="Genomic_DNA"/>
</dbReference>
<dbReference type="SUPFAM" id="SSF52540">
    <property type="entry name" value="P-loop containing nucleoside triphosphate hydrolases"/>
    <property type="match status" value="1"/>
</dbReference>
<dbReference type="PANTHER" id="PTHR11669">
    <property type="entry name" value="REPLICATION FACTOR C / DNA POLYMERASE III GAMMA-TAU SUBUNIT"/>
    <property type="match status" value="1"/>
</dbReference>
<evidence type="ECO:0000256" key="4">
    <source>
        <dbReference type="ARBA" id="ARBA00022741"/>
    </source>
</evidence>
<keyword evidence="3" id="KW-0235">DNA replication</keyword>
<dbReference type="NCBIfam" id="NF001679">
    <property type="entry name" value="PRK00440.1"/>
    <property type="match status" value="1"/>
</dbReference>
<dbReference type="GO" id="GO:0003677">
    <property type="term" value="F:DNA binding"/>
    <property type="evidence" value="ECO:0007669"/>
    <property type="project" value="InterPro"/>
</dbReference>
<feature type="domain" description="AAA+ ATPase" evidence="8">
    <location>
        <begin position="43"/>
        <end position="187"/>
    </location>
</feature>
<dbReference type="CDD" id="cd18140">
    <property type="entry name" value="HLD_clamp_RFC"/>
    <property type="match status" value="1"/>
</dbReference>
<dbReference type="Gene3D" id="3.40.50.300">
    <property type="entry name" value="P-loop containing nucleotide triphosphate hydrolases"/>
    <property type="match status" value="1"/>
</dbReference>
<dbReference type="GO" id="GO:0006281">
    <property type="term" value="P:DNA repair"/>
    <property type="evidence" value="ECO:0007669"/>
    <property type="project" value="TreeGrafter"/>
</dbReference>
<dbReference type="Gene3D" id="1.10.8.60">
    <property type="match status" value="1"/>
</dbReference>
<dbReference type="FunFam" id="1.20.272.10:FF:000004">
    <property type="entry name" value="Replication factor C subunit 5"/>
    <property type="match status" value="1"/>
</dbReference>
<organism evidence="9 10">
    <name type="scientific">Phyllotreta striolata</name>
    <name type="common">Striped flea beetle</name>
    <name type="synonym">Crioceris striolata</name>
    <dbReference type="NCBI Taxonomy" id="444603"/>
    <lineage>
        <taxon>Eukaryota</taxon>
        <taxon>Metazoa</taxon>
        <taxon>Ecdysozoa</taxon>
        <taxon>Arthropoda</taxon>
        <taxon>Hexapoda</taxon>
        <taxon>Insecta</taxon>
        <taxon>Pterygota</taxon>
        <taxon>Neoptera</taxon>
        <taxon>Endopterygota</taxon>
        <taxon>Coleoptera</taxon>
        <taxon>Polyphaga</taxon>
        <taxon>Cucujiformia</taxon>
        <taxon>Chrysomeloidea</taxon>
        <taxon>Chrysomelidae</taxon>
        <taxon>Galerucinae</taxon>
        <taxon>Alticini</taxon>
        <taxon>Phyllotreta</taxon>
    </lineage>
</organism>
<gene>
    <name evidence="9" type="ORF">PHYEVI_LOCUS3773</name>
</gene>
<dbReference type="FunFam" id="3.40.50.300:FF:000129">
    <property type="entry name" value="Replication factor C subunit 5"/>
    <property type="match status" value="1"/>
</dbReference>
<dbReference type="InterPro" id="IPR003593">
    <property type="entry name" value="AAA+_ATPase"/>
</dbReference>
<protein>
    <recommendedName>
        <fullName evidence="7">Activator 1 subunit 5</fullName>
    </recommendedName>
</protein>
<dbReference type="InterPro" id="IPR047854">
    <property type="entry name" value="RFC_lid"/>
</dbReference>
<keyword evidence="6" id="KW-0539">Nucleus</keyword>
<evidence type="ECO:0000256" key="5">
    <source>
        <dbReference type="ARBA" id="ARBA00022840"/>
    </source>
</evidence>
<dbReference type="InterPro" id="IPR027417">
    <property type="entry name" value="P-loop_NTPase"/>
</dbReference>
<keyword evidence="10" id="KW-1185">Reference proteome</keyword>
<dbReference type="InterPro" id="IPR050238">
    <property type="entry name" value="DNA_Rep/Repair_Clamp_Loader"/>
</dbReference>
<name>A0A9N9XLN6_PHYSR</name>
<dbReference type="GO" id="GO:0006261">
    <property type="term" value="P:DNA-templated DNA replication"/>
    <property type="evidence" value="ECO:0007669"/>
    <property type="project" value="TreeGrafter"/>
</dbReference>
<comment type="similarity">
    <text evidence="2">Belongs to the activator 1 small subunits family.</text>
</comment>
<sequence>MVQTEQVRVNLPWVEKYRPSTLDELVSHEDIIRTISKFIKDDQVPHLLFYGPPGTGKTSTILACARQLYTPAQFSSMVLELNASDDRGIGIVRGQILTFASTRTIFKKGFKLIILDEADAMTMDAQNALRRVIEKYTENVRFCIICNYLSKLVPALQSRCTKFRFKPLSPDQILPRLNYVVDEEKVTITEDGKKALLTLANGDMRKVLNVLQSTWLAYKNVTEDNVYTCVGHPLRTDIENIVKWLLNENFSDTYKNIRELKMIKGLALHDILTEVHKYIHRIEFPFDLMIDLLATLSDIEYRLCAGANENLQLTALISAFQRVKDISPPEES</sequence>
<dbReference type="CDD" id="cd00009">
    <property type="entry name" value="AAA"/>
    <property type="match status" value="1"/>
</dbReference>
<keyword evidence="4" id="KW-0547">Nucleotide-binding</keyword>
<comment type="subcellular location">
    <subcellularLocation>
        <location evidence="1">Nucleus</location>
    </subcellularLocation>
</comment>
<evidence type="ECO:0000313" key="10">
    <source>
        <dbReference type="Proteomes" id="UP001153712"/>
    </source>
</evidence>
<dbReference type="InterPro" id="IPR003959">
    <property type="entry name" value="ATPase_AAA_core"/>
</dbReference>
<dbReference type="Proteomes" id="UP001153712">
    <property type="component" value="Chromosome 13"/>
</dbReference>
<proteinExistence type="inferred from homology"/>
<dbReference type="PANTHER" id="PTHR11669:SF9">
    <property type="entry name" value="REPLICATION FACTOR C SUBUNIT 5"/>
    <property type="match status" value="1"/>
</dbReference>
<accession>A0A9N9XLN6</accession>
<dbReference type="FunFam" id="1.10.8.60:FF:000028">
    <property type="entry name" value="Replication factor C subunit 5"/>
    <property type="match status" value="1"/>
</dbReference>
<reference evidence="9" key="1">
    <citation type="submission" date="2022-01" db="EMBL/GenBank/DDBJ databases">
        <authorList>
            <person name="King R."/>
        </authorList>
    </citation>
    <scope>NUCLEOTIDE SEQUENCE</scope>
</reference>
<dbReference type="Pfam" id="PF00004">
    <property type="entry name" value="AAA"/>
    <property type="match status" value="1"/>
</dbReference>
<dbReference type="OrthoDB" id="10254700at2759"/>
<dbReference type="GO" id="GO:0005663">
    <property type="term" value="C:DNA replication factor C complex"/>
    <property type="evidence" value="ECO:0007669"/>
    <property type="project" value="TreeGrafter"/>
</dbReference>
<dbReference type="SUPFAM" id="SSF48019">
    <property type="entry name" value="post-AAA+ oligomerization domain-like"/>
    <property type="match status" value="1"/>
</dbReference>
<dbReference type="GO" id="GO:0016887">
    <property type="term" value="F:ATP hydrolysis activity"/>
    <property type="evidence" value="ECO:0007669"/>
    <property type="project" value="InterPro"/>
</dbReference>
<dbReference type="Gene3D" id="1.20.272.10">
    <property type="match status" value="1"/>
</dbReference>
<evidence type="ECO:0000256" key="7">
    <source>
        <dbReference type="ARBA" id="ARBA00080380"/>
    </source>
</evidence>
<evidence type="ECO:0000256" key="3">
    <source>
        <dbReference type="ARBA" id="ARBA00022705"/>
    </source>
</evidence>
<evidence type="ECO:0000313" key="9">
    <source>
        <dbReference type="EMBL" id="CAG9857368.1"/>
    </source>
</evidence>
<dbReference type="SMART" id="SM00382">
    <property type="entry name" value="AAA"/>
    <property type="match status" value="1"/>
</dbReference>
<dbReference type="GO" id="GO:0005524">
    <property type="term" value="F:ATP binding"/>
    <property type="evidence" value="ECO:0007669"/>
    <property type="project" value="UniProtKB-KW"/>
</dbReference>
<dbReference type="GO" id="GO:0005634">
    <property type="term" value="C:nucleus"/>
    <property type="evidence" value="ECO:0007669"/>
    <property type="project" value="UniProtKB-SubCell"/>
</dbReference>
<dbReference type="InterPro" id="IPR008921">
    <property type="entry name" value="DNA_pol3_clamp-load_cplx_C"/>
</dbReference>
<evidence type="ECO:0000256" key="6">
    <source>
        <dbReference type="ARBA" id="ARBA00023242"/>
    </source>
</evidence>
<dbReference type="Pfam" id="PF08542">
    <property type="entry name" value="Rep_fac_C"/>
    <property type="match status" value="1"/>
</dbReference>
<dbReference type="AlphaFoldDB" id="A0A9N9XLN6"/>